<keyword evidence="5" id="KW-1185">Reference proteome</keyword>
<dbReference type="EMBL" id="CP118108">
    <property type="protein sequence ID" value="WDI00351.1"/>
    <property type="molecule type" value="Genomic_DNA"/>
</dbReference>
<accession>A0AAX3MW45</accession>
<evidence type="ECO:0000313" key="5">
    <source>
        <dbReference type="Proteomes" id="UP001221519"/>
    </source>
</evidence>
<evidence type="ECO:0000313" key="2">
    <source>
        <dbReference type="EMBL" id="WDH80655.1"/>
    </source>
</evidence>
<dbReference type="Proteomes" id="UP001221519">
    <property type="component" value="Chromosome"/>
</dbReference>
<name>A0AAX3MW45_9BACL</name>
<proteinExistence type="predicted"/>
<keyword evidence="1" id="KW-0732">Signal</keyword>
<evidence type="ECO:0000313" key="4">
    <source>
        <dbReference type="Proteomes" id="UP001220962"/>
    </source>
</evidence>
<organism evidence="2 4">
    <name type="scientific">Paenibacillus urinalis</name>
    <dbReference type="NCBI Taxonomy" id="521520"/>
    <lineage>
        <taxon>Bacteria</taxon>
        <taxon>Bacillati</taxon>
        <taxon>Bacillota</taxon>
        <taxon>Bacilli</taxon>
        <taxon>Bacillales</taxon>
        <taxon>Paenibacillaceae</taxon>
        <taxon>Paenibacillus</taxon>
    </lineage>
</organism>
<feature type="signal peptide" evidence="1">
    <location>
        <begin position="1"/>
        <end position="26"/>
    </location>
</feature>
<evidence type="ECO:0008006" key="6">
    <source>
        <dbReference type="Google" id="ProtNLM"/>
    </source>
</evidence>
<protein>
    <recommendedName>
        <fullName evidence="6">WxL domain-containing protein</fullName>
    </recommendedName>
</protein>
<evidence type="ECO:0000313" key="3">
    <source>
        <dbReference type="EMBL" id="WDI00351.1"/>
    </source>
</evidence>
<dbReference type="RefSeq" id="WP_047911945.1">
    <property type="nucleotide sequence ID" value="NZ_CP118101.1"/>
</dbReference>
<feature type="chain" id="PRO_5043724382" description="WxL domain-containing protein" evidence="1">
    <location>
        <begin position="27"/>
        <end position="217"/>
    </location>
</feature>
<dbReference type="AlphaFoldDB" id="A0AAX3MW45"/>
<sequence length="217" mass="22961">MSIMKKLETALLGLVFIMSVPLTAAAEELDVQNPESQFSLTGGQLTFSADPIIFAPKEINNKDWKGATVTSNILLTDNTGRGDGWTITLAASDFVSQALTDPTSGGNGTYTLSYPASNVEVRSGQIYVNTGQQVDTTYGPLSKSFYLSSTPQTIFSADPGYGMGDYQVSPTFWINTPKTVTVSELHGTGSSYAIGDTVGAVATTYTSMLTYTLASGI</sequence>
<gene>
    <name evidence="2" type="ORF">PUW23_13915</name>
    <name evidence="3" type="ORF">PUW25_13660</name>
</gene>
<dbReference type="Proteomes" id="UP001220962">
    <property type="component" value="Chromosome"/>
</dbReference>
<dbReference type="EMBL" id="CP118101">
    <property type="protein sequence ID" value="WDH80655.1"/>
    <property type="molecule type" value="Genomic_DNA"/>
</dbReference>
<evidence type="ECO:0000256" key="1">
    <source>
        <dbReference type="SAM" id="SignalP"/>
    </source>
</evidence>
<reference evidence="2 5" key="1">
    <citation type="submission" date="2023-02" db="EMBL/GenBank/DDBJ databases">
        <title>Pathogen: clinical or host-associated sample.</title>
        <authorList>
            <person name="Hergert J."/>
            <person name="Casey R."/>
            <person name="Wagner J."/>
            <person name="Young E.L."/>
            <person name="Oakeson K.F."/>
        </authorList>
    </citation>
    <scope>NUCLEOTIDE SEQUENCE</scope>
    <source>
        <strain evidence="3 5">2022CK-00829</strain>
        <strain evidence="2">2022CK-00830</strain>
    </source>
</reference>